<evidence type="ECO:0000313" key="2">
    <source>
        <dbReference type="EMBL" id="KWZ38986.1"/>
    </source>
</evidence>
<sequence length="59" mass="6405">MRRPRAASPQCRGFPIGPDAMTSTNNAPKAPRDTKFRMRRGASAAIDQASFAIDRSSDP</sequence>
<evidence type="ECO:0000256" key="1">
    <source>
        <dbReference type="SAM" id="MobiDB-lite"/>
    </source>
</evidence>
<organism evidence="2 3">
    <name type="scientific">Burkholderia savannae</name>
    <dbReference type="NCBI Taxonomy" id="1637837"/>
    <lineage>
        <taxon>Bacteria</taxon>
        <taxon>Pseudomonadati</taxon>
        <taxon>Pseudomonadota</taxon>
        <taxon>Betaproteobacteria</taxon>
        <taxon>Burkholderiales</taxon>
        <taxon>Burkholderiaceae</taxon>
        <taxon>Burkholderia</taxon>
        <taxon>pseudomallei group</taxon>
    </lineage>
</organism>
<reference evidence="2 3" key="1">
    <citation type="submission" date="2015-11" db="EMBL/GenBank/DDBJ databases">
        <authorList>
            <person name="Sahl J."/>
            <person name="Wagner D."/>
            <person name="Keim P."/>
        </authorList>
    </citation>
    <scope>NUCLEOTIDE SEQUENCE [LARGE SCALE GENOMIC DNA]</scope>
    <source>
        <strain evidence="2 3">BDU18</strain>
    </source>
</reference>
<dbReference type="EMBL" id="LNJQ01000004">
    <property type="protein sequence ID" value="KWZ38986.1"/>
    <property type="molecule type" value="Genomic_DNA"/>
</dbReference>
<comment type="caution">
    <text evidence="2">The sequence shown here is derived from an EMBL/GenBank/DDBJ whole genome shotgun (WGS) entry which is preliminary data.</text>
</comment>
<accession>A0ABR5T7H0</accession>
<keyword evidence="3" id="KW-1185">Reference proteome</keyword>
<proteinExistence type="predicted"/>
<protein>
    <submittedName>
        <fullName evidence="2">Uncharacterized protein</fullName>
    </submittedName>
</protein>
<gene>
    <name evidence="2" type="ORF">WS72_29870</name>
</gene>
<evidence type="ECO:0000313" key="3">
    <source>
        <dbReference type="Proteomes" id="UP000070255"/>
    </source>
</evidence>
<feature type="region of interest" description="Disordered" evidence="1">
    <location>
        <begin position="1"/>
        <end position="33"/>
    </location>
</feature>
<dbReference type="Proteomes" id="UP000070255">
    <property type="component" value="Unassembled WGS sequence"/>
</dbReference>
<name>A0ABR5T7H0_9BURK</name>